<dbReference type="Pfam" id="PF01345">
    <property type="entry name" value="DUF11"/>
    <property type="match status" value="6"/>
</dbReference>
<evidence type="ECO:0000313" key="3">
    <source>
        <dbReference type="EMBL" id="QAY69456.1"/>
    </source>
</evidence>
<keyword evidence="4" id="KW-1185">Reference proteome</keyword>
<gene>
    <name evidence="3" type="ORF">ET471_04890</name>
</gene>
<feature type="domain" description="DUF11" evidence="2">
    <location>
        <begin position="651"/>
        <end position="778"/>
    </location>
</feature>
<dbReference type="InterPro" id="IPR001434">
    <property type="entry name" value="OmcB-like_DUF11"/>
</dbReference>
<feature type="chain" id="PRO_5020930701" evidence="1">
    <location>
        <begin position="32"/>
        <end position="1839"/>
    </location>
</feature>
<name>A0A4P6F2K6_9MICO</name>
<accession>A0A4P6F2K6</accession>
<feature type="domain" description="DUF11" evidence="2">
    <location>
        <begin position="786"/>
        <end position="908"/>
    </location>
</feature>
<dbReference type="PANTHER" id="PTHR34819">
    <property type="entry name" value="LARGE CYSTEINE-RICH PERIPLASMIC PROTEIN OMCB"/>
    <property type="match status" value="1"/>
</dbReference>
<dbReference type="Gene3D" id="2.60.40.1170">
    <property type="entry name" value="Mu homology domain, subdomain B"/>
    <property type="match status" value="1"/>
</dbReference>
<dbReference type="KEGG" id="xya:ET471_04890"/>
<evidence type="ECO:0000256" key="1">
    <source>
        <dbReference type="SAM" id="SignalP"/>
    </source>
</evidence>
<dbReference type="OrthoDB" id="134475at2"/>
<protein>
    <submittedName>
        <fullName evidence="3">DUF11 domain-containing protein</fullName>
    </submittedName>
</protein>
<feature type="domain" description="DUF11" evidence="2">
    <location>
        <begin position="1061"/>
        <end position="1206"/>
    </location>
</feature>
<dbReference type="GO" id="GO:0005975">
    <property type="term" value="P:carbohydrate metabolic process"/>
    <property type="evidence" value="ECO:0007669"/>
    <property type="project" value="UniProtKB-ARBA"/>
</dbReference>
<dbReference type="InterPro" id="IPR051172">
    <property type="entry name" value="Chlamydia_OmcB"/>
</dbReference>
<feature type="domain" description="DUF11" evidence="2">
    <location>
        <begin position="1533"/>
        <end position="1666"/>
    </location>
</feature>
<dbReference type="InterPro" id="IPR013783">
    <property type="entry name" value="Ig-like_fold"/>
</dbReference>
<organism evidence="3 4">
    <name type="scientific">Xylanimonas protaetiae</name>
    <dbReference type="NCBI Taxonomy" id="2509457"/>
    <lineage>
        <taxon>Bacteria</taxon>
        <taxon>Bacillati</taxon>
        <taxon>Actinomycetota</taxon>
        <taxon>Actinomycetes</taxon>
        <taxon>Micrococcales</taxon>
        <taxon>Promicromonosporaceae</taxon>
        <taxon>Xylanimonas</taxon>
    </lineage>
</organism>
<sequence>MGLRWRRVLAAVCAVVLGLVVLAVPAGPASAAATVAFTPKFTANANGAILTVGNNLLTCPASAPGCAAARAGAVADDNGFTMVNLDVDGVASTVNSSSSSLDLPAGSTVLWAGLYWGARMQPGTGGQGSAGLAFNQMSFRAPGDAAYRTVPASNAARDQFGPNGSSYNAYQRFADVTAIVQAAGNGDYWGADVAAATGQDRYAGWALTVVYTAPGLPLRNLSVFDGFDVIEAGRPQTITVSGFQAPQAGTVDTQLTMVAYEGDLSQTGDFTRLNNTQLATAVSPGSNFFDSINSRNAASVTTRNPADRNMLGFDIKNLGASGAIPNGATSAQFTFSSNGDVYYPGVVGMAINLYAPDFTASSKTVVDLAGNNPAQPGDTLQYTLNYANTGQDPAVGVVSQDVLPPNTTFVPGSLALVNPLTGATTPLSDAAGDDRGELAGRTVRVRLGAGAGTAAAAGGTMACSGTGCTDDGTSRTAYTFQVTLDDAAGGTTVTNVATLDYRTATTGISATYTTNPASIDVVQQADVSIEKVMSPDPAPVGSAVTATLTVRNAGPNTATAVTVTDPVPAGWTGVTATAAQGTCAVGGGTVTCSLGDLPDGATRTVTLTGTTAASSTATTLTNVATVSTTASDPVPANNVAGDAVTLTRLADLTVSKTPEQQTAAPGAGVTWTLTVHNDGPSDASGVRIDDAFDVAGLATITGATVSVSAGQGASCTRAVGRSVRCAVAVLPAGATATVTVTGVLAAGLAEGTTVVNTVRAASDTPDPGTANNQDSATVVTTAPQADVRVTKTGPAAVVAGRQVTYTVTATNYGPSDAADVVLADPLPAGVTPSAAQPSRGACTVTGRDVACTGIGTLLSNGAGVAGGAVTVTITGTVDASATGTLTNTATESAATTDPAPANNAATASTTVQSQVDLAVSKTANRTTIPAEASTIPYVVRVVNNGPSTARDVTVTDLVPLVLDLDGVTSSGAGVTCDTSQADTPQPAPDDAQGLVTCAVPEILPGAANAVTITVTMSTDVPLTDVPGLDAIVQEVSVAAAGDTDPANDTAQWTLAGEPFTDLAITKTGPATAYAGSLPPGSALTPAYTIAVTNNTPNTGGDDEDAIRPVITDTLPAGVTLRGGTGAVTAQIGDRTLPLTCGVAGQVLTCQLGENLAAQATATLTVPVTIDDDAEAGTTLVNTASVATGDPEANPDNNLANNTAQATTTVLALADAAVRSLAITPLDPARTGPGSTWTLALTAGNNGPSTARDTEVRIGLAVVDAWVDLASLPAGCTVASTELVCPLGDIGFDETRDLTFTFTVTGYAEPGTYDGFAQISTTTPELAADVPNHGAPEVFANNRLTTTFDVTAAVTDLAVTKTALGTVPNPDEAADPDFEGDPHPSFVAGGPFTYQIAVEVPGQDPAEVTAGNTGLADARDVVVTDTLPVGFVVQQATAPGGPCTITPPADPLTAGYAIRCELGTVAGFTGGTPAQPAIVSVHGVLDPDANNLHGGDKWAEAVENTAVVTTATALPGGATSVEGGVVVDIAEIADLTVVKTPDSPTVNAGGTAGYTLTVVNAGPSGVEHAVVTDSLPVGFTLVPDPVGCPAPQTEPDDETQALPRVADGPGQEFACRVGAVPAGATRSVHVVATTDPAAAPGTFTNTAVVGSLANEADAADNTATADVTLERLADPSITSAVSTTTPAAGGEITYTAFTINNGPSSAWDVTGTTTFPPGFVPVSADVPLNTCTWNRTPPADPASVAWEDFSYVLDCVPLDPSTPFPPGVASTSVVVMHIPGDTPAGSYAGQAVVQTPTPEVTTDNNTTAQTVVVAHVSDTRLVKTLVEPDPMLAGGPRRGG</sequence>
<feature type="signal peptide" evidence="1">
    <location>
        <begin position="1"/>
        <end position="31"/>
    </location>
</feature>
<reference evidence="3 4" key="1">
    <citation type="submission" date="2019-01" db="EMBL/GenBank/DDBJ databases">
        <title>Genome sequencing of strain FW10M-9.</title>
        <authorList>
            <person name="Heo J."/>
            <person name="Kim S.-J."/>
            <person name="Kim J.-S."/>
            <person name="Hong S.-B."/>
            <person name="Kwon S.-W."/>
        </authorList>
    </citation>
    <scope>NUCLEOTIDE SEQUENCE [LARGE SCALE GENOMIC DNA]</scope>
    <source>
        <strain evidence="3 4">FW10M-9</strain>
    </source>
</reference>
<dbReference type="PANTHER" id="PTHR34819:SF3">
    <property type="entry name" value="CELL SURFACE PROTEIN"/>
    <property type="match status" value="1"/>
</dbReference>
<evidence type="ECO:0000313" key="4">
    <source>
        <dbReference type="Proteomes" id="UP000292118"/>
    </source>
</evidence>
<proteinExistence type="predicted"/>
<dbReference type="Gene3D" id="2.60.40.740">
    <property type="match status" value="1"/>
</dbReference>
<dbReference type="EMBL" id="CP035493">
    <property type="protein sequence ID" value="QAY69456.1"/>
    <property type="molecule type" value="Genomic_DNA"/>
</dbReference>
<feature type="domain" description="DUF11" evidence="2">
    <location>
        <begin position="526"/>
        <end position="640"/>
    </location>
</feature>
<feature type="domain" description="DUF11" evidence="2">
    <location>
        <begin position="916"/>
        <end position="1053"/>
    </location>
</feature>
<dbReference type="InterPro" id="IPR047589">
    <property type="entry name" value="DUF11_rpt"/>
</dbReference>
<dbReference type="Proteomes" id="UP000292118">
    <property type="component" value="Chromosome"/>
</dbReference>
<keyword evidence="1" id="KW-0732">Signal</keyword>
<dbReference type="Gene3D" id="2.60.40.10">
    <property type="entry name" value="Immunoglobulins"/>
    <property type="match status" value="2"/>
</dbReference>
<evidence type="ECO:0000259" key="2">
    <source>
        <dbReference type="Pfam" id="PF01345"/>
    </source>
</evidence>
<dbReference type="RefSeq" id="WP_129186856.1">
    <property type="nucleotide sequence ID" value="NZ_CP035493.1"/>
</dbReference>
<dbReference type="NCBIfam" id="TIGR01451">
    <property type="entry name" value="B_ant_repeat"/>
    <property type="match status" value="5"/>
</dbReference>